<name>A0A0L9V5N6_PHAAN</name>
<evidence type="ECO:0000313" key="2">
    <source>
        <dbReference type="EMBL" id="KAG2397312.1"/>
    </source>
</evidence>
<reference evidence="2 5" key="3">
    <citation type="submission" date="2020-05" db="EMBL/GenBank/DDBJ databases">
        <title>Vigna angularis (adzuki bean) Var. LongXiaoDou No. 4 denovo assembly.</title>
        <authorList>
            <person name="Xiang H."/>
        </authorList>
    </citation>
    <scope>NUCLEOTIDE SEQUENCE [LARGE SCALE GENOMIC DNA]</scope>
    <source>
        <tissue evidence="2">Leaf</tissue>
    </source>
</reference>
<dbReference type="EMBL" id="JABFOF010000005">
    <property type="protein sequence ID" value="KAG2397312.1"/>
    <property type="molecule type" value="Genomic_DNA"/>
</dbReference>
<dbReference type="GO" id="GO:0070628">
    <property type="term" value="F:proteasome binding"/>
    <property type="evidence" value="ECO:0007669"/>
    <property type="project" value="TreeGrafter"/>
</dbReference>
<dbReference type="PROSITE" id="PS50053">
    <property type="entry name" value="UBIQUITIN_2"/>
    <property type="match status" value="1"/>
</dbReference>
<evidence type="ECO:0000259" key="1">
    <source>
        <dbReference type="PROSITE" id="PS50053"/>
    </source>
</evidence>
<evidence type="ECO:0000313" key="3">
    <source>
        <dbReference type="EMBL" id="KOM50356.1"/>
    </source>
</evidence>
<dbReference type="GO" id="GO:0005829">
    <property type="term" value="C:cytosol"/>
    <property type="evidence" value="ECO:0007669"/>
    <property type="project" value="TreeGrafter"/>
</dbReference>
<dbReference type="EMBL" id="CM003378">
    <property type="protein sequence ID" value="KOM50356.1"/>
    <property type="molecule type" value="Genomic_DNA"/>
</dbReference>
<dbReference type="InterPro" id="IPR029071">
    <property type="entry name" value="Ubiquitin-like_domsf"/>
</dbReference>
<dbReference type="GO" id="GO:0043161">
    <property type="term" value="P:proteasome-mediated ubiquitin-dependent protein catabolic process"/>
    <property type="evidence" value="ECO:0007669"/>
    <property type="project" value="TreeGrafter"/>
</dbReference>
<accession>A0A0L9V5N6</accession>
<dbReference type="GO" id="GO:0043130">
    <property type="term" value="F:ubiquitin binding"/>
    <property type="evidence" value="ECO:0007669"/>
    <property type="project" value="TreeGrafter"/>
</dbReference>
<dbReference type="PANTHER" id="PTHR10621">
    <property type="entry name" value="UV EXCISION REPAIR PROTEIN RAD23"/>
    <property type="match status" value="1"/>
</dbReference>
<protein>
    <recommendedName>
        <fullName evidence="1">Ubiquitin-like domain-containing protein</fullName>
    </recommendedName>
</protein>
<reference evidence="4" key="1">
    <citation type="journal article" date="2015" name="Proc. Natl. Acad. Sci. U.S.A.">
        <title>Genome sequencing of adzuki bean (Vigna angularis) provides insight into high starch and low fat accumulation and domestication.</title>
        <authorList>
            <person name="Yang K."/>
            <person name="Tian Z."/>
            <person name="Chen C."/>
            <person name="Luo L."/>
            <person name="Zhao B."/>
            <person name="Wang Z."/>
            <person name="Yu L."/>
            <person name="Li Y."/>
            <person name="Sun Y."/>
            <person name="Li W."/>
            <person name="Chen Y."/>
            <person name="Li Y."/>
            <person name="Zhang Y."/>
            <person name="Ai D."/>
            <person name="Zhao J."/>
            <person name="Shang C."/>
            <person name="Ma Y."/>
            <person name="Wu B."/>
            <person name="Wang M."/>
            <person name="Gao L."/>
            <person name="Sun D."/>
            <person name="Zhang P."/>
            <person name="Guo F."/>
            <person name="Wang W."/>
            <person name="Li Y."/>
            <person name="Wang J."/>
            <person name="Varshney R.K."/>
            <person name="Wang J."/>
            <person name="Ling H.Q."/>
            <person name="Wan P."/>
        </authorList>
    </citation>
    <scope>NUCLEOTIDE SEQUENCE</scope>
    <source>
        <strain evidence="4">cv. Jingnong 6</strain>
    </source>
</reference>
<dbReference type="SUPFAM" id="SSF54236">
    <property type="entry name" value="Ubiquitin-like"/>
    <property type="match status" value="1"/>
</dbReference>
<dbReference type="Proteomes" id="UP000053144">
    <property type="component" value="Chromosome 8"/>
</dbReference>
<dbReference type="OMA" id="GSHVYMF"/>
<feature type="domain" description="Ubiquitin-like" evidence="1">
    <location>
        <begin position="1"/>
        <end position="76"/>
    </location>
</feature>
<dbReference type="CDD" id="cd17039">
    <property type="entry name" value="Ubl_ubiquitin_like"/>
    <property type="match status" value="1"/>
</dbReference>
<evidence type="ECO:0000313" key="5">
    <source>
        <dbReference type="Proteomes" id="UP000743370"/>
    </source>
</evidence>
<sequence>MKVVMENLTGTLCYIEVKNDATVEDLKKEIERQQKVAGDRLILVLHGDNESLIIGKEEENMSLFDCGIQDGSHIYLFFNPLNHDSIHNLWFSNPFFYY</sequence>
<proteinExistence type="predicted"/>
<dbReference type="GO" id="GO:0005654">
    <property type="term" value="C:nucleoplasm"/>
    <property type="evidence" value="ECO:0007669"/>
    <property type="project" value="TreeGrafter"/>
</dbReference>
<evidence type="ECO:0000313" key="4">
    <source>
        <dbReference type="Proteomes" id="UP000053144"/>
    </source>
</evidence>
<dbReference type="InterPro" id="IPR000626">
    <property type="entry name" value="Ubiquitin-like_dom"/>
</dbReference>
<dbReference type="Gramene" id="KOM50356">
    <property type="protein sequence ID" value="KOM50356"/>
    <property type="gene ID" value="LR48_Vigan08g118300"/>
</dbReference>
<dbReference type="Proteomes" id="UP000743370">
    <property type="component" value="Unassembled WGS sequence"/>
</dbReference>
<dbReference type="Gene3D" id="3.10.20.90">
    <property type="entry name" value="Phosphatidylinositol 3-kinase Catalytic Subunit, Chain A, domain 1"/>
    <property type="match status" value="1"/>
</dbReference>
<dbReference type="PANTHER" id="PTHR10621:SF61">
    <property type="entry name" value="UBIQUITIN FAMILY PROTEIN"/>
    <property type="match status" value="1"/>
</dbReference>
<gene>
    <name evidence="2" type="ORF">HKW66_Vig0144520</name>
    <name evidence="3" type="ORF">LR48_Vigan08g118300</name>
</gene>
<reference evidence="3" key="2">
    <citation type="submission" date="2015-02" db="EMBL/GenBank/DDBJ databases">
        <authorList>
            <person name="Chooi Y.-H."/>
        </authorList>
    </citation>
    <scope>NUCLEOTIDE SEQUENCE</scope>
    <source>
        <tissue evidence="3">Seedling</tissue>
    </source>
</reference>
<dbReference type="Pfam" id="PF00240">
    <property type="entry name" value="ubiquitin"/>
    <property type="match status" value="1"/>
</dbReference>
<dbReference type="AlphaFoldDB" id="A0A0L9V5N6"/>
<organism evidence="3 4">
    <name type="scientific">Phaseolus angularis</name>
    <name type="common">Azuki bean</name>
    <name type="synonym">Vigna angularis</name>
    <dbReference type="NCBI Taxonomy" id="3914"/>
    <lineage>
        <taxon>Eukaryota</taxon>
        <taxon>Viridiplantae</taxon>
        <taxon>Streptophyta</taxon>
        <taxon>Embryophyta</taxon>
        <taxon>Tracheophyta</taxon>
        <taxon>Spermatophyta</taxon>
        <taxon>Magnoliopsida</taxon>
        <taxon>eudicotyledons</taxon>
        <taxon>Gunneridae</taxon>
        <taxon>Pentapetalae</taxon>
        <taxon>rosids</taxon>
        <taxon>fabids</taxon>
        <taxon>Fabales</taxon>
        <taxon>Fabaceae</taxon>
        <taxon>Papilionoideae</taxon>
        <taxon>50 kb inversion clade</taxon>
        <taxon>NPAAA clade</taxon>
        <taxon>indigoferoid/millettioid clade</taxon>
        <taxon>Phaseoleae</taxon>
        <taxon>Vigna</taxon>
    </lineage>
</organism>
<dbReference type="GO" id="GO:0031593">
    <property type="term" value="F:polyubiquitin modification-dependent protein binding"/>
    <property type="evidence" value="ECO:0007669"/>
    <property type="project" value="TreeGrafter"/>
</dbReference>